<dbReference type="InterPro" id="IPR003715">
    <property type="entry name" value="Poly_export_N"/>
</dbReference>
<dbReference type="EMBL" id="QQNB01000001">
    <property type="protein sequence ID" value="RDE06308.1"/>
    <property type="molecule type" value="Genomic_DNA"/>
</dbReference>
<evidence type="ECO:0000259" key="3">
    <source>
        <dbReference type="Pfam" id="PF02563"/>
    </source>
</evidence>
<dbReference type="PANTHER" id="PTHR33619:SF3">
    <property type="entry name" value="POLYSACCHARIDE EXPORT PROTEIN GFCE-RELATED"/>
    <property type="match status" value="1"/>
</dbReference>
<proteinExistence type="predicted"/>
<feature type="chain" id="PRO_5016944854" evidence="2">
    <location>
        <begin position="23"/>
        <end position="188"/>
    </location>
</feature>
<dbReference type="Proteomes" id="UP000253918">
    <property type="component" value="Unassembled WGS sequence"/>
</dbReference>
<name>A0A369VVE3_9SPHN</name>
<comment type="caution">
    <text evidence="5">The sequence shown here is derived from an EMBL/GenBank/DDBJ whole genome shotgun (WGS) entry which is preliminary data.</text>
</comment>
<protein>
    <submittedName>
        <fullName evidence="5">Polysaccharide export protein</fullName>
    </submittedName>
</protein>
<sequence>MKLMIVRFVLASAIGLSLANCAAKPLAPTLGAWQPQEYTLSTGDKVRITTFGFEDLSGEFLVSADESIAFPSLGAVKVGGRTPDQVSTVLTALLTDRQIVRAPRLSTEVIAYRPFNILGEVSKPGQYPFTSGLTVLNAVAVASGFTYRANTKRVFIRHAGTNSEEEVVIGAATPVQPGDTIRVVERLF</sequence>
<dbReference type="Gene3D" id="3.30.1950.10">
    <property type="entry name" value="wza like domain"/>
    <property type="match status" value="1"/>
</dbReference>
<feature type="domain" description="Soluble ligand binding" evidence="4">
    <location>
        <begin position="116"/>
        <end position="161"/>
    </location>
</feature>
<evidence type="ECO:0000256" key="2">
    <source>
        <dbReference type="SAM" id="SignalP"/>
    </source>
</evidence>
<organism evidence="5 6">
    <name type="scientific">Sphingomonas aracearum</name>
    <dbReference type="NCBI Taxonomy" id="2283317"/>
    <lineage>
        <taxon>Bacteria</taxon>
        <taxon>Pseudomonadati</taxon>
        <taxon>Pseudomonadota</taxon>
        <taxon>Alphaproteobacteria</taxon>
        <taxon>Sphingomonadales</taxon>
        <taxon>Sphingomonadaceae</taxon>
        <taxon>Sphingomonas</taxon>
    </lineage>
</organism>
<gene>
    <name evidence="5" type="ORF">DVW87_00830</name>
</gene>
<dbReference type="Pfam" id="PF02563">
    <property type="entry name" value="Poly_export"/>
    <property type="match status" value="1"/>
</dbReference>
<reference evidence="5 6" key="1">
    <citation type="submission" date="2018-07" db="EMBL/GenBank/DDBJ databases">
        <title>a novel species of Sphingomonas isolated from the rhizosphere soil of Araceae plant.</title>
        <authorList>
            <person name="Zhiyong W."/>
            <person name="Qinglan Z."/>
            <person name="Zhiwei F."/>
            <person name="Ding X."/>
            <person name="Gejiao W."/>
            <person name="Shixue Z."/>
        </authorList>
    </citation>
    <scope>NUCLEOTIDE SEQUENCE [LARGE SCALE GENOMIC DNA]</scope>
    <source>
        <strain evidence="5 6">WZY 27</strain>
    </source>
</reference>
<keyword evidence="1 2" id="KW-0732">Signal</keyword>
<evidence type="ECO:0000259" key="4">
    <source>
        <dbReference type="Pfam" id="PF10531"/>
    </source>
</evidence>
<evidence type="ECO:0000313" key="6">
    <source>
        <dbReference type="Proteomes" id="UP000253918"/>
    </source>
</evidence>
<evidence type="ECO:0000256" key="1">
    <source>
        <dbReference type="ARBA" id="ARBA00022729"/>
    </source>
</evidence>
<dbReference type="AlphaFoldDB" id="A0A369VVE3"/>
<keyword evidence="6" id="KW-1185">Reference proteome</keyword>
<feature type="signal peptide" evidence="2">
    <location>
        <begin position="1"/>
        <end position="22"/>
    </location>
</feature>
<dbReference type="Gene3D" id="3.10.560.10">
    <property type="entry name" value="Outer membrane lipoprotein wza domain like"/>
    <property type="match status" value="1"/>
</dbReference>
<dbReference type="Pfam" id="PF10531">
    <property type="entry name" value="SLBB"/>
    <property type="match status" value="1"/>
</dbReference>
<feature type="domain" description="Polysaccharide export protein N-terminal" evidence="3">
    <location>
        <begin position="34"/>
        <end position="109"/>
    </location>
</feature>
<evidence type="ECO:0000313" key="5">
    <source>
        <dbReference type="EMBL" id="RDE06308.1"/>
    </source>
</evidence>
<dbReference type="InterPro" id="IPR019554">
    <property type="entry name" value="Soluble_ligand-bd"/>
</dbReference>
<dbReference type="PANTHER" id="PTHR33619">
    <property type="entry name" value="POLYSACCHARIDE EXPORT PROTEIN GFCE-RELATED"/>
    <property type="match status" value="1"/>
</dbReference>
<dbReference type="InterPro" id="IPR049712">
    <property type="entry name" value="Poly_export"/>
</dbReference>
<dbReference type="GO" id="GO:0015159">
    <property type="term" value="F:polysaccharide transmembrane transporter activity"/>
    <property type="evidence" value="ECO:0007669"/>
    <property type="project" value="InterPro"/>
</dbReference>
<accession>A0A369VVE3</accession>